<dbReference type="GO" id="GO:0047536">
    <property type="term" value="F:2-aminoadipate transaminase activity"/>
    <property type="evidence" value="ECO:0007669"/>
    <property type="project" value="UniProtKB-EC"/>
</dbReference>
<evidence type="ECO:0000256" key="2">
    <source>
        <dbReference type="ARBA" id="ARBA00022576"/>
    </source>
</evidence>
<evidence type="ECO:0000313" key="6">
    <source>
        <dbReference type="EMBL" id="CAC5372202.1"/>
    </source>
</evidence>
<dbReference type="Gene3D" id="3.40.640.10">
    <property type="entry name" value="Type I PLP-dependent aspartate aminotransferase-like (Major domain)"/>
    <property type="match status" value="1"/>
</dbReference>
<name>A0A6J8AUL3_MYTCO</name>
<dbReference type="OrthoDB" id="691673at2759"/>
<sequence length="445" mass="49905">MNYTRFLNRLSLARKPSPIRILTAILNESSPEMISMAGGMPNTQTFPIVEASFKLRDGTVLELDQNIMNKGLQYAPTPGDGTVLELDQNIMNKGLQYAPTPGLPDLVQWINGLQSRAFEALVSEGDNVLLEHPTYSGTLAIVGPMAANLIPVNSDSHGLDPSHLRKTLSRWSPSDVSTPGSGAPKILYCIPNGGNPTGTSLSLERKKEIYKIAQEYDLLILEDDPYFYIQFTKPYIPSLLSMDVDGRVLRFDSMSKLVVIRVNRGYPLNFNICYQNLHLKQDIYGMRIGVLTGPKPIVDRVNLHMQCSLMHASGLSKVFLIKLFEHWGHDGFLEHAEKTAAFYEMKRDLCLKSAEKHLKGLAEWSLPTGGMFLWLKLNVKDTKKMIEVKAREKNVLFVPGSAFMIDQTQPCSYIRASYSTATPEEMDLAFKRLADLIREEMKDSD</sequence>
<keyword evidence="2 6" id="KW-0032">Aminotransferase</keyword>
<dbReference type="AlphaFoldDB" id="A0A6J8AUL3"/>
<dbReference type="GO" id="GO:1901605">
    <property type="term" value="P:alpha-amino acid metabolic process"/>
    <property type="evidence" value="ECO:0007669"/>
    <property type="project" value="TreeGrafter"/>
</dbReference>
<dbReference type="FunFam" id="3.90.1150.10:FF:000166">
    <property type="entry name" value="Kynurenine/alpha-aminoadipate aminotransferase, mitochondrial"/>
    <property type="match status" value="1"/>
</dbReference>
<reference evidence="6 7" key="1">
    <citation type="submission" date="2020-06" db="EMBL/GenBank/DDBJ databases">
        <authorList>
            <person name="Li R."/>
            <person name="Bekaert M."/>
        </authorList>
    </citation>
    <scope>NUCLEOTIDE SEQUENCE [LARGE SCALE GENOMIC DNA]</scope>
    <source>
        <strain evidence="7">wild</strain>
    </source>
</reference>
<evidence type="ECO:0000313" key="7">
    <source>
        <dbReference type="Proteomes" id="UP000507470"/>
    </source>
</evidence>
<dbReference type="InterPro" id="IPR015421">
    <property type="entry name" value="PyrdxlP-dep_Trfase_major"/>
</dbReference>
<protein>
    <submittedName>
        <fullName evidence="6">AADAT</fullName>
        <ecNumber evidence="6">2.6.1.39</ecNumber>
        <ecNumber evidence="6">2.6.1.7</ecNumber>
    </submittedName>
</protein>
<dbReference type="Gene3D" id="3.90.1150.10">
    <property type="entry name" value="Aspartate Aminotransferase, domain 1"/>
    <property type="match status" value="1"/>
</dbReference>
<keyword evidence="3 6" id="KW-0808">Transferase</keyword>
<dbReference type="EMBL" id="CACVKT020001843">
    <property type="protein sequence ID" value="CAC5372202.1"/>
    <property type="molecule type" value="Genomic_DNA"/>
</dbReference>
<dbReference type="InterPro" id="IPR015422">
    <property type="entry name" value="PyrdxlP-dep_Trfase_small"/>
</dbReference>
<comment type="cofactor">
    <cofactor evidence="1">
        <name>pyridoxal 5'-phosphate</name>
        <dbReference type="ChEBI" id="CHEBI:597326"/>
    </cofactor>
</comment>
<dbReference type="Proteomes" id="UP000507470">
    <property type="component" value="Unassembled WGS sequence"/>
</dbReference>
<dbReference type="InterPro" id="IPR050859">
    <property type="entry name" value="Class-I_PLP-dep_aminotransf"/>
</dbReference>
<dbReference type="PANTHER" id="PTHR42790:SF19">
    <property type="entry name" value="KYNURENINE_ALPHA-AMINOADIPATE AMINOTRANSFERASE, MITOCHONDRIAL"/>
    <property type="match status" value="1"/>
</dbReference>
<dbReference type="EC" id="2.6.1.7" evidence="6"/>
<dbReference type="CDD" id="cd00609">
    <property type="entry name" value="AAT_like"/>
    <property type="match status" value="1"/>
</dbReference>
<dbReference type="SUPFAM" id="SSF53383">
    <property type="entry name" value="PLP-dependent transferases"/>
    <property type="match status" value="1"/>
</dbReference>
<organism evidence="6 7">
    <name type="scientific">Mytilus coruscus</name>
    <name type="common">Sea mussel</name>
    <dbReference type="NCBI Taxonomy" id="42192"/>
    <lineage>
        <taxon>Eukaryota</taxon>
        <taxon>Metazoa</taxon>
        <taxon>Spiralia</taxon>
        <taxon>Lophotrochozoa</taxon>
        <taxon>Mollusca</taxon>
        <taxon>Bivalvia</taxon>
        <taxon>Autobranchia</taxon>
        <taxon>Pteriomorphia</taxon>
        <taxon>Mytilida</taxon>
        <taxon>Mytiloidea</taxon>
        <taxon>Mytilidae</taxon>
        <taxon>Mytilinae</taxon>
        <taxon>Mytilus</taxon>
    </lineage>
</organism>
<evidence type="ECO:0000256" key="3">
    <source>
        <dbReference type="ARBA" id="ARBA00022679"/>
    </source>
</evidence>
<accession>A0A6J8AUL3</accession>
<evidence type="ECO:0000259" key="5">
    <source>
        <dbReference type="Pfam" id="PF00155"/>
    </source>
</evidence>
<dbReference type="GO" id="GO:0030170">
    <property type="term" value="F:pyridoxal phosphate binding"/>
    <property type="evidence" value="ECO:0007669"/>
    <property type="project" value="InterPro"/>
</dbReference>
<feature type="domain" description="Aminotransferase class I/classII large" evidence="5">
    <location>
        <begin position="284"/>
        <end position="433"/>
    </location>
</feature>
<evidence type="ECO:0000256" key="4">
    <source>
        <dbReference type="ARBA" id="ARBA00022898"/>
    </source>
</evidence>
<keyword evidence="7" id="KW-1185">Reference proteome</keyword>
<dbReference type="InterPro" id="IPR015424">
    <property type="entry name" value="PyrdxlP-dep_Trfase"/>
</dbReference>
<dbReference type="Pfam" id="PF00155">
    <property type="entry name" value="Aminotran_1_2"/>
    <property type="match status" value="2"/>
</dbReference>
<dbReference type="PANTHER" id="PTHR42790">
    <property type="entry name" value="AMINOTRANSFERASE"/>
    <property type="match status" value="1"/>
</dbReference>
<proteinExistence type="predicted"/>
<feature type="domain" description="Aminotransferase class I/classII large" evidence="5">
    <location>
        <begin position="117"/>
        <end position="256"/>
    </location>
</feature>
<dbReference type="InterPro" id="IPR004839">
    <property type="entry name" value="Aminotransferase_I/II_large"/>
</dbReference>
<dbReference type="GO" id="GO:0016212">
    <property type="term" value="F:kynurenine-oxoglutarate transaminase activity"/>
    <property type="evidence" value="ECO:0007669"/>
    <property type="project" value="UniProtKB-EC"/>
</dbReference>
<keyword evidence="4" id="KW-0663">Pyridoxal phosphate</keyword>
<gene>
    <name evidence="6" type="ORF">MCOR_10370</name>
</gene>
<dbReference type="EC" id="2.6.1.39" evidence="6"/>
<evidence type="ECO:0000256" key="1">
    <source>
        <dbReference type="ARBA" id="ARBA00001933"/>
    </source>
</evidence>